<comment type="caution">
    <text evidence="2">The sequence shown here is derived from an EMBL/GenBank/DDBJ whole genome shotgun (WGS) entry which is preliminary data.</text>
</comment>
<protein>
    <submittedName>
        <fullName evidence="2">Uncharacterized protein</fullName>
    </submittedName>
</protein>
<keyword evidence="1" id="KW-0812">Transmembrane</keyword>
<dbReference type="Proteomes" id="UP000245712">
    <property type="component" value="Unassembled WGS sequence"/>
</dbReference>
<evidence type="ECO:0000256" key="1">
    <source>
        <dbReference type="SAM" id="Phobius"/>
    </source>
</evidence>
<keyword evidence="3" id="KW-1185">Reference proteome</keyword>
<gene>
    <name evidence="2" type="ORF">C7402_105162</name>
</gene>
<proteinExistence type="predicted"/>
<keyword evidence="1" id="KW-0472">Membrane</keyword>
<dbReference type="EMBL" id="QEOB01000005">
    <property type="protein sequence ID" value="PVX84321.1"/>
    <property type="molecule type" value="Genomic_DNA"/>
</dbReference>
<name>A0ABX5KV99_9BURK</name>
<keyword evidence="1" id="KW-1133">Transmembrane helix</keyword>
<evidence type="ECO:0000313" key="3">
    <source>
        <dbReference type="Proteomes" id="UP000245712"/>
    </source>
</evidence>
<feature type="transmembrane region" description="Helical" evidence="1">
    <location>
        <begin position="25"/>
        <end position="44"/>
    </location>
</feature>
<organism evidence="2 3">
    <name type="scientific">Paraburkholderia unamae</name>
    <dbReference type="NCBI Taxonomy" id="219649"/>
    <lineage>
        <taxon>Bacteria</taxon>
        <taxon>Pseudomonadati</taxon>
        <taxon>Pseudomonadota</taxon>
        <taxon>Betaproteobacteria</taxon>
        <taxon>Burkholderiales</taxon>
        <taxon>Burkholderiaceae</taxon>
        <taxon>Paraburkholderia</taxon>
    </lineage>
</organism>
<evidence type="ECO:0000313" key="2">
    <source>
        <dbReference type="EMBL" id="PVX84321.1"/>
    </source>
</evidence>
<accession>A0ABX5KV99</accession>
<sequence length="50" mass="5390">MRAAHDNALLGFALRPSRARRALECVAWMAAYGGAIAALWYGALQIGAMR</sequence>
<reference evidence="2 3" key="1">
    <citation type="submission" date="2018-05" db="EMBL/GenBank/DDBJ databases">
        <title>Genomic Encyclopedia of Type Strains, Phase IV (KMG-V): Genome sequencing to study the core and pangenomes of soil and plant-associated prokaryotes.</title>
        <authorList>
            <person name="Whitman W."/>
        </authorList>
    </citation>
    <scope>NUCLEOTIDE SEQUENCE [LARGE SCALE GENOMIC DNA]</scope>
    <source>
        <strain evidence="2 3">SCZa-39</strain>
    </source>
</reference>